<comment type="caution">
    <text evidence="1">The sequence shown here is derived from an EMBL/GenBank/DDBJ whole genome shotgun (WGS) entry which is preliminary data.</text>
</comment>
<name>A0A0F9P473_9ZZZZ</name>
<reference evidence="1" key="1">
    <citation type="journal article" date="2015" name="Nature">
        <title>Complex archaea that bridge the gap between prokaryotes and eukaryotes.</title>
        <authorList>
            <person name="Spang A."/>
            <person name="Saw J.H."/>
            <person name="Jorgensen S.L."/>
            <person name="Zaremba-Niedzwiedzka K."/>
            <person name="Martijn J."/>
            <person name="Lind A.E."/>
            <person name="van Eijk R."/>
            <person name="Schleper C."/>
            <person name="Guy L."/>
            <person name="Ettema T.J."/>
        </authorList>
    </citation>
    <scope>NUCLEOTIDE SEQUENCE</scope>
</reference>
<organism evidence="1">
    <name type="scientific">marine sediment metagenome</name>
    <dbReference type="NCBI Taxonomy" id="412755"/>
    <lineage>
        <taxon>unclassified sequences</taxon>
        <taxon>metagenomes</taxon>
        <taxon>ecological metagenomes</taxon>
    </lineage>
</organism>
<protein>
    <submittedName>
        <fullName evidence="1">Uncharacterized protein</fullName>
    </submittedName>
</protein>
<proteinExistence type="predicted"/>
<sequence length="113" mass="12763">MMSTVQEQTREESKQQAFTMLQQLGGNKFIAMTGAKVSFDSDGTLFCWFKGSKKANMLKISLDYATDTYIMEFSKLGYAPKFTVKPVKKLTMVYAEDLQSFFTDVTGLYTSLS</sequence>
<dbReference type="AlphaFoldDB" id="A0A0F9P473"/>
<gene>
    <name evidence="1" type="ORF">LCGC14_0872680</name>
</gene>
<dbReference type="EMBL" id="LAZR01002704">
    <property type="protein sequence ID" value="KKN26640.1"/>
    <property type="molecule type" value="Genomic_DNA"/>
</dbReference>
<evidence type="ECO:0000313" key="1">
    <source>
        <dbReference type="EMBL" id="KKN26640.1"/>
    </source>
</evidence>
<accession>A0A0F9P473</accession>